<proteinExistence type="predicted"/>
<comment type="caution">
    <text evidence="2">The sequence shown here is derived from an EMBL/GenBank/DDBJ whole genome shotgun (WGS) entry which is preliminary data.</text>
</comment>
<accession>A0A1X0P1C6</accession>
<dbReference type="OrthoDB" id="248175at2759"/>
<feature type="compositionally biased region" description="Basic and acidic residues" evidence="1">
    <location>
        <begin position="401"/>
        <end position="410"/>
    </location>
</feature>
<name>A0A1X0P1C6_9TRYP</name>
<dbReference type="Proteomes" id="UP000192257">
    <property type="component" value="Unassembled WGS sequence"/>
</dbReference>
<gene>
    <name evidence="2" type="ORF">TM35_000071510</name>
</gene>
<feature type="region of interest" description="Disordered" evidence="1">
    <location>
        <begin position="401"/>
        <end position="432"/>
    </location>
</feature>
<feature type="region of interest" description="Disordered" evidence="1">
    <location>
        <begin position="815"/>
        <end position="864"/>
    </location>
</feature>
<dbReference type="EMBL" id="NBCO01000007">
    <property type="protein sequence ID" value="ORC90727.1"/>
    <property type="molecule type" value="Genomic_DNA"/>
</dbReference>
<organism evidence="2 3">
    <name type="scientific">Trypanosoma theileri</name>
    <dbReference type="NCBI Taxonomy" id="67003"/>
    <lineage>
        <taxon>Eukaryota</taxon>
        <taxon>Discoba</taxon>
        <taxon>Euglenozoa</taxon>
        <taxon>Kinetoplastea</taxon>
        <taxon>Metakinetoplastina</taxon>
        <taxon>Trypanosomatida</taxon>
        <taxon>Trypanosomatidae</taxon>
        <taxon>Trypanosoma</taxon>
    </lineage>
</organism>
<dbReference type="AlphaFoldDB" id="A0A1X0P1C6"/>
<feature type="region of interest" description="Disordered" evidence="1">
    <location>
        <begin position="103"/>
        <end position="128"/>
    </location>
</feature>
<sequence>MPKGSRVDDALMINDENDRILEMWFHARASEKFCKQRDPSDIIFVANVAGQEDRKTLSSSLDHAESVPESLEVCFVRQKITLSLPVLEQFANNIHTVAMYARPPQERTEEGTTINQKSAKPTGKKERSKKVEDAFALEGAEQLFFANFDLVDLLRMPSVRVSVPVQADSELQDCVVEISCGTPLLTPVKLKKYRPLNIEVHAIYNLPRSNHLNEPVFISLKLGDIHFHSPEIYLAPDGKIMFRRVIFLGTRTPLAVYQDMFFKKLEVSVFIGTSICVGTGTVSLRSAVTDQQTQFSEMVTLLPCRTTPYLGDSCLTKDTIVSLRLDLFTPLPPLKHVLSDGRPANGCFLTRGIIRMPYKAKWIAGAMEAFITTLLQLKKARQGSDVYQLILPPIESDIVTTKEKKKERSKTSKSQPVVPLRPPSPPSAFDSPFGVVTPPGISGFEVMDDNVRIICVEGPAVEVHKILECVSAAAGDDPQLALLMNVELFVPKRNYLVFPPLVTVPQIANESSAVPVAVEAADVDPKKNFTYNNSVTPPNQGSRLAGYESAGAIPTDTMTSLTSMREKDNMEDTFDNAEAEAGGTGGRIHRIRIRETIDSLVSQQKYLLKRMLSESCVNCYTKLSSLCQCVSLRDALERDLFPTPEELIALERSFGVTLELSDVFGKEEFVNVVVTKELEDFSYHEVEEDSSSGIDVTSLRWSDIGKTVIFQATRNMSKRKRIPDFLQERYRHICWMRMLDTRKDVLCAFPAGSQPGGTIRYLVEAQVVRCDNFLLLYALGCNSLAKSCTDSHNPRYEAHLTALRRQKTQMLLLRNRKGKDMPTTSTNLQQVASRKHEESSDDDDDYDNCNNDNNKKASADSPPCEVITASTSKTVVREKNMVAHNRKKIASLTKKIPRITDADYELCWELYHRRSPVLPPKPQKGPPMHF</sequence>
<evidence type="ECO:0000313" key="2">
    <source>
        <dbReference type="EMBL" id="ORC90727.1"/>
    </source>
</evidence>
<feature type="compositionally biased region" description="Polar residues" evidence="1">
    <location>
        <begin position="822"/>
        <end position="832"/>
    </location>
</feature>
<reference evidence="2 3" key="1">
    <citation type="submission" date="2017-03" db="EMBL/GenBank/DDBJ databases">
        <title>An alternative strategy for trypanosome survival in the mammalian bloodstream revealed through genome and transcriptome analysis of the ubiquitous bovine parasite Trypanosoma (Megatrypanum) theileri.</title>
        <authorList>
            <person name="Kelly S."/>
            <person name="Ivens A."/>
            <person name="Mott A."/>
            <person name="O'Neill E."/>
            <person name="Emms D."/>
            <person name="Macleod O."/>
            <person name="Voorheis P."/>
            <person name="Matthews J."/>
            <person name="Matthews K."/>
            <person name="Carrington M."/>
        </authorList>
    </citation>
    <scope>NUCLEOTIDE SEQUENCE [LARGE SCALE GENOMIC DNA]</scope>
    <source>
        <strain evidence="2">Edinburgh</strain>
    </source>
</reference>
<keyword evidence="3" id="KW-1185">Reference proteome</keyword>
<evidence type="ECO:0000256" key="1">
    <source>
        <dbReference type="SAM" id="MobiDB-lite"/>
    </source>
</evidence>
<evidence type="ECO:0000313" key="3">
    <source>
        <dbReference type="Proteomes" id="UP000192257"/>
    </source>
</evidence>
<dbReference type="GeneID" id="39983377"/>
<dbReference type="VEuPathDB" id="TriTrypDB:TM35_000071510"/>
<dbReference type="PANTHER" id="PTHR33667">
    <property type="entry name" value="SI:DKEY-57N24.6"/>
    <property type="match status" value="1"/>
</dbReference>
<protein>
    <submittedName>
        <fullName evidence="2">Uncharacterized protein</fullName>
    </submittedName>
</protein>
<dbReference type="RefSeq" id="XP_028884793.1">
    <property type="nucleotide sequence ID" value="XM_029023597.1"/>
</dbReference>
<dbReference type="PANTHER" id="PTHR33667:SF7">
    <property type="entry name" value="RIKEN CDNA 1810020O05 GENE"/>
    <property type="match status" value="1"/>
</dbReference>